<sequence length="262" mass="28576">MTCSACLTIPPVVKTDYTPKGTYENIAGLKTYSTGSSNSTKTLLAVYDIFGFAPQTLQGADILATALNIRVLIPDLLNGRYAQGEWYAPSAGEAEKKAQGEFMGFVMGWDAFVPKMKEVMEAAGTGEGKVWAGYGLCWGGKLIAQTSTTSTHFKASAQIHPGFLASTDAEAVTIPHMVLASKDEDPVVVGEYKSIVEKRGGKVETFAVMPHGRVTLSFFESEMEVLIRYRWMGARANFDDEEGLKEYERGYTALAEFLKGYL</sequence>
<dbReference type="Pfam" id="PF01738">
    <property type="entry name" value="DLH"/>
    <property type="match status" value="1"/>
</dbReference>
<dbReference type="AlphaFoldDB" id="H0ECT5"/>
<evidence type="ECO:0000259" key="1">
    <source>
        <dbReference type="Pfam" id="PF01738"/>
    </source>
</evidence>
<dbReference type="HOGENOM" id="CLU_054590_0_0_1"/>
<dbReference type="PANTHER" id="PTHR47668">
    <property type="entry name" value="DIENELACTONE HYDROLASE FAMILY PROTEIN (AFU_ORTHOLOGUE AFUA_6G01940)"/>
    <property type="match status" value="1"/>
</dbReference>
<proteinExistence type="predicted"/>
<evidence type="ECO:0000313" key="3">
    <source>
        <dbReference type="Proteomes" id="UP000005446"/>
    </source>
</evidence>
<organism evidence="2 3">
    <name type="scientific">Glarea lozoyensis (strain ATCC 74030 / MF5533)</name>
    <dbReference type="NCBI Taxonomy" id="1104152"/>
    <lineage>
        <taxon>Eukaryota</taxon>
        <taxon>Fungi</taxon>
        <taxon>Dikarya</taxon>
        <taxon>Ascomycota</taxon>
        <taxon>Pezizomycotina</taxon>
        <taxon>Leotiomycetes</taxon>
        <taxon>Helotiales</taxon>
        <taxon>Helotiaceae</taxon>
        <taxon>Glarea</taxon>
    </lineage>
</organism>
<dbReference type="InParanoid" id="H0ECT5"/>
<keyword evidence="3" id="KW-1185">Reference proteome</keyword>
<dbReference type="GO" id="GO:0016787">
    <property type="term" value="F:hydrolase activity"/>
    <property type="evidence" value="ECO:0007669"/>
    <property type="project" value="InterPro"/>
</dbReference>
<feature type="domain" description="Dienelactone hydrolase" evidence="1">
    <location>
        <begin position="33"/>
        <end position="224"/>
    </location>
</feature>
<evidence type="ECO:0000313" key="2">
    <source>
        <dbReference type="EMBL" id="EHL03589.1"/>
    </source>
</evidence>
<reference evidence="2 3" key="1">
    <citation type="journal article" date="2012" name="Eukaryot. Cell">
        <title>Genome sequence of the fungus Glarea lozoyensis: the first genome sequence of a species from the Helotiaceae family.</title>
        <authorList>
            <person name="Youssar L."/>
            <person name="Gruening B.A."/>
            <person name="Erxleben A."/>
            <person name="Guenther S."/>
            <person name="Huettel W."/>
        </authorList>
    </citation>
    <scope>NUCLEOTIDE SEQUENCE [LARGE SCALE GENOMIC DNA]</scope>
    <source>
        <strain evidence="3">ATCC 74030 / MF5533</strain>
    </source>
</reference>
<name>H0ECT5_GLAL7</name>
<dbReference type="Proteomes" id="UP000005446">
    <property type="component" value="Unassembled WGS sequence"/>
</dbReference>
<comment type="caution">
    <text evidence="2">The sequence shown here is derived from an EMBL/GenBank/DDBJ whole genome shotgun (WGS) entry which is preliminary data.</text>
</comment>
<dbReference type="PANTHER" id="PTHR47668:SF1">
    <property type="entry name" value="DIENELACTONE HYDROLASE DOMAIN-CONTAINING PROTEIN-RELATED"/>
    <property type="match status" value="1"/>
</dbReference>
<protein>
    <submittedName>
        <fullName evidence="2">Putative Uncharacterized AIM2 family protein C30D10.14</fullName>
    </submittedName>
</protein>
<dbReference type="OrthoDB" id="2147163at2759"/>
<dbReference type="InterPro" id="IPR002925">
    <property type="entry name" value="Dienelactn_hydro"/>
</dbReference>
<dbReference type="EMBL" id="AGUE01000006">
    <property type="protein sequence ID" value="EHL03589.1"/>
    <property type="molecule type" value="Genomic_DNA"/>
</dbReference>
<dbReference type="InterPro" id="IPR029058">
    <property type="entry name" value="AB_hydrolase_fold"/>
</dbReference>
<dbReference type="SUPFAM" id="SSF53474">
    <property type="entry name" value="alpha/beta-Hydrolases"/>
    <property type="match status" value="1"/>
</dbReference>
<dbReference type="Gene3D" id="3.40.50.1820">
    <property type="entry name" value="alpha/beta hydrolase"/>
    <property type="match status" value="1"/>
</dbReference>
<gene>
    <name evidence="2" type="ORF">M7I_0230</name>
</gene>
<accession>H0ECT5</accession>